<feature type="transmembrane region" description="Helical" evidence="1">
    <location>
        <begin position="332"/>
        <end position="355"/>
    </location>
</feature>
<dbReference type="OrthoDB" id="3346544at2759"/>
<name>A0A0C3S4A3_PHLG1</name>
<sequence>MSTGYGLPVSPYSYKLSVGMMLHQGLYLIPMVLVGSMQLQDYHRIQHRNHVRPAALHEEHRVDVVLRTCHGRKTTRRYLSRFKFPKGRYPPVTGFAIKGPCSVFIRSSQGETADQLASISGKTLLSISQPRGIYVVLFIMSSHYILSHRASLHPQNRRTSPNKPVICGSVILFATITSQWILVVVGIFQGFVVHGKEPSGTLGYFSDLSNPVTLAGLGLFDIQAMDYMAAKLEDHYHACFHSYWGLAAALFIADILAPTPITQQSPNYFSTISAFNVRRNSKPSAKQIAPVLACTVGTNVYCTALISYKVWQSERAIKNSVTYLRSSTTSRVISIIVESALIFTASFAVVLFTAVAQSNAIVATKDMASPLTGIAYCLIIIRFGMGGGVKRNEQISTILPQSQNSATRNHNIIPLHPIAIRTTYSDRIGSVSSETVGEDAKKVVAITAVV</sequence>
<organism evidence="2 3">
    <name type="scientific">Phlebiopsis gigantea (strain 11061_1 CR5-6)</name>
    <name type="common">White-rot fungus</name>
    <name type="synonym">Peniophora gigantea</name>
    <dbReference type="NCBI Taxonomy" id="745531"/>
    <lineage>
        <taxon>Eukaryota</taxon>
        <taxon>Fungi</taxon>
        <taxon>Dikarya</taxon>
        <taxon>Basidiomycota</taxon>
        <taxon>Agaricomycotina</taxon>
        <taxon>Agaricomycetes</taxon>
        <taxon>Polyporales</taxon>
        <taxon>Phanerochaetaceae</taxon>
        <taxon>Phlebiopsis</taxon>
    </lineage>
</organism>
<protein>
    <submittedName>
        <fullName evidence="2">Uncharacterized protein</fullName>
    </submittedName>
</protein>
<feature type="transmembrane region" description="Helical" evidence="1">
    <location>
        <begin position="242"/>
        <end position="261"/>
    </location>
</feature>
<feature type="transmembrane region" description="Helical" evidence="1">
    <location>
        <begin position="288"/>
        <end position="311"/>
    </location>
</feature>
<reference evidence="2 3" key="1">
    <citation type="journal article" date="2014" name="PLoS Genet.">
        <title>Analysis of the Phlebiopsis gigantea genome, transcriptome and secretome provides insight into its pioneer colonization strategies of wood.</title>
        <authorList>
            <person name="Hori C."/>
            <person name="Ishida T."/>
            <person name="Igarashi K."/>
            <person name="Samejima M."/>
            <person name="Suzuki H."/>
            <person name="Master E."/>
            <person name="Ferreira P."/>
            <person name="Ruiz-Duenas F.J."/>
            <person name="Held B."/>
            <person name="Canessa P."/>
            <person name="Larrondo L.F."/>
            <person name="Schmoll M."/>
            <person name="Druzhinina I.S."/>
            <person name="Kubicek C.P."/>
            <person name="Gaskell J.A."/>
            <person name="Kersten P."/>
            <person name="St John F."/>
            <person name="Glasner J."/>
            <person name="Sabat G."/>
            <person name="Splinter BonDurant S."/>
            <person name="Syed K."/>
            <person name="Yadav J."/>
            <person name="Mgbeahuruike A.C."/>
            <person name="Kovalchuk A."/>
            <person name="Asiegbu F.O."/>
            <person name="Lackner G."/>
            <person name="Hoffmeister D."/>
            <person name="Rencoret J."/>
            <person name="Gutierrez A."/>
            <person name="Sun H."/>
            <person name="Lindquist E."/>
            <person name="Barry K."/>
            <person name="Riley R."/>
            <person name="Grigoriev I.V."/>
            <person name="Henrissat B."/>
            <person name="Kues U."/>
            <person name="Berka R.M."/>
            <person name="Martinez A.T."/>
            <person name="Covert S.F."/>
            <person name="Blanchette R.A."/>
            <person name="Cullen D."/>
        </authorList>
    </citation>
    <scope>NUCLEOTIDE SEQUENCE [LARGE SCALE GENOMIC DNA]</scope>
    <source>
        <strain evidence="2 3">11061_1 CR5-6</strain>
    </source>
</reference>
<dbReference type="Proteomes" id="UP000053257">
    <property type="component" value="Unassembled WGS sequence"/>
</dbReference>
<keyword evidence="3" id="KW-1185">Reference proteome</keyword>
<keyword evidence="1" id="KW-1133">Transmembrane helix</keyword>
<keyword evidence="1" id="KW-0812">Transmembrane</keyword>
<evidence type="ECO:0000313" key="3">
    <source>
        <dbReference type="Proteomes" id="UP000053257"/>
    </source>
</evidence>
<accession>A0A0C3S4A3</accession>
<evidence type="ECO:0000313" key="2">
    <source>
        <dbReference type="EMBL" id="KIP02850.1"/>
    </source>
</evidence>
<proteinExistence type="predicted"/>
<feature type="transmembrane region" description="Helical" evidence="1">
    <location>
        <begin position="367"/>
        <end position="385"/>
    </location>
</feature>
<evidence type="ECO:0000256" key="1">
    <source>
        <dbReference type="SAM" id="Phobius"/>
    </source>
</evidence>
<dbReference type="HOGENOM" id="CLU_608465_0_0_1"/>
<feature type="transmembrane region" description="Helical" evidence="1">
    <location>
        <begin position="165"/>
        <end position="192"/>
    </location>
</feature>
<dbReference type="EMBL" id="KN840649">
    <property type="protein sequence ID" value="KIP02850.1"/>
    <property type="molecule type" value="Genomic_DNA"/>
</dbReference>
<dbReference type="AlphaFoldDB" id="A0A0C3S4A3"/>
<gene>
    <name evidence="2" type="ORF">PHLGIDRAFT_37708</name>
</gene>
<keyword evidence="1" id="KW-0472">Membrane</keyword>
<feature type="transmembrane region" description="Helical" evidence="1">
    <location>
        <begin position="20"/>
        <end position="39"/>
    </location>
</feature>